<dbReference type="Gene3D" id="1.25.40.420">
    <property type="match status" value="2"/>
</dbReference>
<dbReference type="GO" id="GO:0005737">
    <property type="term" value="C:cytoplasm"/>
    <property type="evidence" value="ECO:0007669"/>
    <property type="project" value="TreeGrafter"/>
</dbReference>
<dbReference type="SUPFAM" id="SSF49785">
    <property type="entry name" value="Galactose-binding domain-like"/>
    <property type="match status" value="4"/>
</dbReference>
<dbReference type="Gene3D" id="3.30.710.10">
    <property type="entry name" value="Potassium Channel Kv1.1, Chain A"/>
    <property type="match status" value="2"/>
</dbReference>
<protein>
    <recommendedName>
        <fullName evidence="1">BTB domain-containing protein</fullName>
    </recommendedName>
</protein>
<feature type="domain" description="BTB" evidence="1">
    <location>
        <begin position="504"/>
        <end position="571"/>
    </location>
</feature>
<dbReference type="Gene3D" id="2.60.120.260">
    <property type="entry name" value="Galactose-binding domain-like"/>
    <property type="match status" value="2"/>
</dbReference>
<organism evidence="2 3">
    <name type="scientific">Zophobas morio</name>
    <dbReference type="NCBI Taxonomy" id="2755281"/>
    <lineage>
        <taxon>Eukaryota</taxon>
        <taxon>Metazoa</taxon>
        <taxon>Ecdysozoa</taxon>
        <taxon>Arthropoda</taxon>
        <taxon>Hexapoda</taxon>
        <taxon>Insecta</taxon>
        <taxon>Pterygota</taxon>
        <taxon>Neoptera</taxon>
        <taxon>Endopterygota</taxon>
        <taxon>Coleoptera</taxon>
        <taxon>Polyphaga</taxon>
        <taxon>Cucujiformia</taxon>
        <taxon>Tenebrionidae</taxon>
        <taxon>Zophobas</taxon>
    </lineage>
</organism>
<gene>
    <name evidence="2" type="ORF">Zmor_024285</name>
</gene>
<dbReference type="SUPFAM" id="SSF54695">
    <property type="entry name" value="POZ domain"/>
    <property type="match status" value="2"/>
</dbReference>
<dbReference type="CDD" id="cd18186">
    <property type="entry name" value="BTB_POZ_ZBTB_KLHL-like"/>
    <property type="match status" value="1"/>
</dbReference>
<dbReference type="InterPro" id="IPR008979">
    <property type="entry name" value="Galactose-bd-like_sf"/>
</dbReference>
<dbReference type="Proteomes" id="UP001168821">
    <property type="component" value="Unassembled WGS sequence"/>
</dbReference>
<dbReference type="InterPro" id="IPR000421">
    <property type="entry name" value="FA58C"/>
</dbReference>
<dbReference type="Pfam" id="PF00754">
    <property type="entry name" value="F5_F8_type_C"/>
    <property type="match status" value="2"/>
</dbReference>
<evidence type="ECO:0000313" key="2">
    <source>
        <dbReference type="EMBL" id="KAJ3646709.1"/>
    </source>
</evidence>
<dbReference type="Pfam" id="PF00651">
    <property type="entry name" value="BTB"/>
    <property type="match status" value="2"/>
</dbReference>
<dbReference type="PANTHER" id="PTHR46306:SF1">
    <property type="entry name" value="BTB_POZ DOMAIN-CONTAINING PROTEIN 9"/>
    <property type="match status" value="1"/>
</dbReference>
<dbReference type="InterPro" id="IPR011333">
    <property type="entry name" value="SKP1/BTB/POZ_sf"/>
</dbReference>
<feature type="domain" description="BTB" evidence="1">
    <location>
        <begin position="30"/>
        <end position="97"/>
    </location>
</feature>
<dbReference type="GO" id="GO:0048512">
    <property type="term" value="P:circadian behavior"/>
    <property type="evidence" value="ECO:0007669"/>
    <property type="project" value="TreeGrafter"/>
</dbReference>
<accession>A0AA38I4V4</accession>
<dbReference type="InterPro" id="IPR052407">
    <property type="entry name" value="BTB_POZ_domain_cont_9"/>
</dbReference>
<dbReference type="EMBL" id="JALNTZ010000007">
    <property type="protein sequence ID" value="KAJ3646709.1"/>
    <property type="molecule type" value="Genomic_DNA"/>
</dbReference>
<dbReference type="InterPro" id="IPR011705">
    <property type="entry name" value="BACK"/>
</dbReference>
<dbReference type="SMART" id="SM00875">
    <property type="entry name" value="BACK"/>
    <property type="match status" value="2"/>
</dbReference>
<dbReference type="InterPro" id="IPR000210">
    <property type="entry name" value="BTB/POZ_dom"/>
</dbReference>
<dbReference type="PROSITE" id="PS50097">
    <property type="entry name" value="BTB"/>
    <property type="match status" value="2"/>
</dbReference>
<keyword evidence="3" id="KW-1185">Reference proteome</keyword>
<name>A0AA38I4V4_9CUCU</name>
<dbReference type="SMART" id="SM00225">
    <property type="entry name" value="BTB"/>
    <property type="match status" value="2"/>
</dbReference>
<reference evidence="2" key="1">
    <citation type="journal article" date="2023" name="G3 (Bethesda)">
        <title>Whole genome assemblies of Zophobas morio and Tenebrio molitor.</title>
        <authorList>
            <person name="Kaur S."/>
            <person name="Stinson S.A."/>
            <person name="diCenzo G.C."/>
        </authorList>
    </citation>
    <scope>NUCLEOTIDE SEQUENCE</scope>
    <source>
        <strain evidence="2">QUZm001</strain>
    </source>
</reference>
<dbReference type="GO" id="GO:0050804">
    <property type="term" value="P:modulation of chemical synaptic transmission"/>
    <property type="evidence" value="ECO:0007669"/>
    <property type="project" value="TreeGrafter"/>
</dbReference>
<dbReference type="PANTHER" id="PTHR46306">
    <property type="entry name" value="BTB/POZ DOMAIN-CONTAINING PROTEIN 9"/>
    <property type="match status" value="1"/>
</dbReference>
<comment type="caution">
    <text evidence="2">The sequence shown here is derived from an EMBL/GenBank/DDBJ whole genome shotgun (WGS) entry which is preliminary data.</text>
</comment>
<dbReference type="AlphaFoldDB" id="A0AA38I4V4"/>
<dbReference type="GO" id="GO:0008344">
    <property type="term" value="P:adult locomotory behavior"/>
    <property type="evidence" value="ECO:0007669"/>
    <property type="project" value="TreeGrafter"/>
</dbReference>
<sequence length="1006" mass="114607">MLESDETVTITDTTELLGDVASLYLNQKFSDITLLVDGQKLYAHKVILAVRSKYFESILSEDPQNTNQTEITITGVPFDTLRGLLKYIYTDTIDVDSTPQLLEFAHQHSLTDFQTTIVKKLKPLLNMKNICAVLNTANLYDLEELLEACYSFMDLNASEVVTSDCFTHLSQKSMIQLLQRNSFIVPEIEIFKSVAKWCKINNVVEDLVIQCVRLSWMSVADIVTTVWPSKLFDCEKLLQAIAEIVGTKTKTSPSRGFYLVGENLATAEHNAEVIVGKNTSWLLTSGGNIESNYAYHGIDGESGIIVKLGTPSFVNHFKMRLWDGDTRSYSYYISVSLDQKNWRRVIDYSGFSCGSDQVLFFSQQMAQYIKIVGTQNTANQDFHIISFEAYFKNDIPTIRNGIVCPNYNVAISDKKAIVIEGEPPSQFHGDLDAYHVIDSGNITIQLAQPYMISSMRFFLDEADGYRYYRYFIETSVNYSDWEIAVDRRNEDCKCWQNLRFKERAVVFIRITGTDDSLSNVILAVRSKYFESILSEDPQNTNQTEITITGVPFDTLRGLLKYIYTDTIDVDSTPQLLEFAHQHSLTDFQTTIVKKLKPLLNMKNICAVLNTANLYDLEELLEACYSFMDLNASEVVTSDCFTHLSQKSMIQLLQRNSFIVPEIEIFKSVAKWCKINNVVEDLVIQCVRLSWMSVADIVTTVWPSKLFDCEKLLQAIAEIVGTKTKTSPSRGFYLVGENLATAEHNAEVIVGKNTSWLLTSGGNIESNYAYHGIDGESGIIVKLGTPSFVNHFKMRLWDGDTRSYSYYISVSLDQKNWRRVIDYSGFSCGSDQVLFFSQQMAQYIKIVGTQNTANQDFHIISFEAYFKNDIPTIRNGIVCPNYNVAISDKKAIVIEGEPPSQFHGDLDAYHVIDSGNITIQLAQPYMISSMRFFLDEADGYRYYRYFIETSVNYSDWEIAVDRRNEDCKCWQNLRFKERAVVFIRITGTDDSLSNIFLVSRFECPFEM</sequence>
<dbReference type="Pfam" id="PF07707">
    <property type="entry name" value="BACK"/>
    <property type="match status" value="2"/>
</dbReference>
<evidence type="ECO:0000313" key="3">
    <source>
        <dbReference type="Proteomes" id="UP001168821"/>
    </source>
</evidence>
<evidence type="ECO:0000259" key="1">
    <source>
        <dbReference type="PROSITE" id="PS50097"/>
    </source>
</evidence>
<proteinExistence type="predicted"/>